<dbReference type="AlphaFoldDB" id="A0A964DYX8"/>
<evidence type="ECO:0000313" key="1">
    <source>
        <dbReference type="EMBL" id="MCB8875641.1"/>
    </source>
</evidence>
<comment type="caution">
    <text evidence="1">The sequence shown here is derived from an EMBL/GenBank/DDBJ whole genome shotgun (WGS) entry which is preliminary data.</text>
</comment>
<dbReference type="EMBL" id="JAESVB010000004">
    <property type="protein sequence ID" value="MCB8875641.1"/>
    <property type="molecule type" value="Genomic_DNA"/>
</dbReference>
<dbReference type="Gene3D" id="3.30.2310.20">
    <property type="entry name" value="RelE-like"/>
    <property type="match status" value="1"/>
</dbReference>
<sequence length="98" mass="11029">MIALSPEAEAQVDSLIAHFEARGRIEAARNLLNALEKASHRIVSAPHAGLLAPRPYPSLKRQGRRWIIEERYWISYSLTVPPVISGVFYVTPNIPNRL</sequence>
<dbReference type="InterPro" id="IPR035093">
    <property type="entry name" value="RelE/ParE_toxin_dom_sf"/>
</dbReference>
<organism evidence="1 2">
    <name type="scientific">Acidisoma silvae</name>
    <dbReference type="NCBI Taxonomy" id="2802396"/>
    <lineage>
        <taxon>Bacteria</taxon>
        <taxon>Pseudomonadati</taxon>
        <taxon>Pseudomonadota</taxon>
        <taxon>Alphaproteobacteria</taxon>
        <taxon>Acetobacterales</taxon>
        <taxon>Acidocellaceae</taxon>
        <taxon>Acidisoma</taxon>
    </lineage>
</organism>
<dbReference type="RefSeq" id="WP_227321303.1">
    <property type="nucleotide sequence ID" value="NZ_JAESVB010000004.1"/>
</dbReference>
<name>A0A964DYX8_9PROT</name>
<evidence type="ECO:0000313" key="2">
    <source>
        <dbReference type="Proteomes" id="UP000708298"/>
    </source>
</evidence>
<gene>
    <name evidence="1" type="ORF">ASILVAE211_10645</name>
</gene>
<dbReference type="Proteomes" id="UP000708298">
    <property type="component" value="Unassembled WGS sequence"/>
</dbReference>
<reference evidence="1" key="2">
    <citation type="submission" date="2021-01" db="EMBL/GenBank/DDBJ databases">
        <authorList>
            <person name="Mieszkin S."/>
            <person name="Pouder E."/>
            <person name="Alain K."/>
        </authorList>
    </citation>
    <scope>NUCLEOTIDE SEQUENCE</scope>
    <source>
        <strain evidence="1">HW T2.11</strain>
    </source>
</reference>
<keyword evidence="2" id="KW-1185">Reference proteome</keyword>
<proteinExistence type="predicted"/>
<reference evidence="1" key="1">
    <citation type="journal article" date="2021" name="Microorganisms">
        <title>Acidisoma silvae sp. nov. and Acidisomacellulosilytica sp. nov., Two Acidophilic Bacteria Isolated from Decaying Wood, Hydrolyzing Cellulose and Producing Poly-3-hydroxybutyrate.</title>
        <authorList>
            <person name="Mieszkin S."/>
            <person name="Pouder E."/>
            <person name="Uroz S."/>
            <person name="Simon-Colin C."/>
            <person name="Alain K."/>
        </authorList>
    </citation>
    <scope>NUCLEOTIDE SEQUENCE</scope>
    <source>
        <strain evidence="1">HW T2.11</strain>
    </source>
</reference>
<accession>A0A964DYX8</accession>
<protein>
    <submittedName>
        <fullName evidence="1">Uncharacterized protein</fullName>
    </submittedName>
</protein>